<keyword evidence="4" id="KW-0472">Membrane</keyword>
<feature type="transmembrane region" description="Helical" evidence="4">
    <location>
        <begin position="31"/>
        <end position="49"/>
    </location>
</feature>
<evidence type="ECO:0000313" key="6">
    <source>
        <dbReference type="Proteomes" id="UP001233673"/>
    </source>
</evidence>
<dbReference type="EMBL" id="JASNFN010000012">
    <property type="protein sequence ID" value="MDP5183365.1"/>
    <property type="molecule type" value="Genomic_DNA"/>
</dbReference>
<gene>
    <name evidence="5" type="ORF">QOZ88_12010</name>
</gene>
<evidence type="ECO:0000256" key="4">
    <source>
        <dbReference type="SAM" id="Phobius"/>
    </source>
</evidence>
<proteinExistence type="inferred from homology"/>
<accession>A0ABT9ICR8</accession>
<dbReference type="Gene3D" id="3.30.70.1880">
    <property type="entry name" value="Protein of unknown function DUF881"/>
    <property type="match status" value="1"/>
</dbReference>
<feature type="compositionally biased region" description="Low complexity" evidence="3">
    <location>
        <begin position="1"/>
        <end position="22"/>
    </location>
</feature>
<dbReference type="RefSeq" id="WP_305999995.1">
    <property type="nucleotide sequence ID" value="NZ_JASNFN010000012.1"/>
</dbReference>
<dbReference type="PANTHER" id="PTHR37313">
    <property type="entry name" value="UPF0749 PROTEIN RV1825"/>
    <property type="match status" value="1"/>
</dbReference>
<dbReference type="PANTHER" id="PTHR37313:SF2">
    <property type="entry name" value="UPF0749 PROTEIN YLXX"/>
    <property type="match status" value="1"/>
</dbReference>
<keyword evidence="6" id="KW-1185">Reference proteome</keyword>
<comment type="caution">
    <text evidence="5">The sequence shown here is derived from an EMBL/GenBank/DDBJ whole genome shotgun (WGS) entry which is preliminary data.</text>
</comment>
<feature type="region of interest" description="Disordered" evidence="3">
    <location>
        <begin position="1"/>
        <end position="26"/>
    </location>
</feature>
<name>A0ABT9ICR8_9ACTN</name>
<feature type="coiled-coil region" evidence="2">
    <location>
        <begin position="72"/>
        <end position="99"/>
    </location>
</feature>
<dbReference type="InterPro" id="IPR010273">
    <property type="entry name" value="DUF881"/>
</dbReference>
<evidence type="ECO:0000313" key="5">
    <source>
        <dbReference type="EMBL" id="MDP5183365.1"/>
    </source>
</evidence>
<comment type="similarity">
    <text evidence="1">Belongs to the UPF0749 family.</text>
</comment>
<evidence type="ECO:0000256" key="3">
    <source>
        <dbReference type="SAM" id="MobiDB-lite"/>
    </source>
</evidence>
<dbReference type="Pfam" id="PF05949">
    <property type="entry name" value="DUF881"/>
    <property type="match status" value="1"/>
</dbReference>
<keyword evidence="2" id="KW-0175">Coiled coil</keyword>
<sequence length="253" mass="26362">MTGAGRPDPPGAGADPAGAPTPARRRRRDPLAAALIGVLTLLLGFALAVQVRNADEAQVLAGAREEDLVRILDELDSREERLRSQLSEQRAALRELNGSGSRTGAALEEARERAESLGILGGTLAAQGPGLTLTVRDPAGAVQVSDLLDVVQELRGAGAETMQVDAVRIGLSTAVTGTAGDLVVDGTPLRSPYEFVVLGDPQGMETAMNIPGGVVQRIERRGGSVEIVRSPELVVDALRPLDRPQYASPETGG</sequence>
<reference evidence="6" key="1">
    <citation type="submission" date="2023-05" db="EMBL/GenBank/DDBJ databases">
        <title>Draft genome of Pseudofrankia sp. BMG5.37.</title>
        <authorList>
            <person name="Gtari M."/>
            <person name="Ghodhbane F."/>
            <person name="Sbissi I."/>
        </authorList>
    </citation>
    <scope>NUCLEOTIDE SEQUENCE [LARGE SCALE GENOMIC DNA]</scope>
    <source>
        <strain evidence="6">BMG 814</strain>
    </source>
</reference>
<organism evidence="5 6">
    <name type="scientific">Blastococcus carthaginiensis</name>
    <dbReference type="NCBI Taxonomy" id="3050034"/>
    <lineage>
        <taxon>Bacteria</taxon>
        <taxon>Bacillati</taxon>
        <taxon>Actinomycetota</taxon>
        <taxon>Actinomycetes</taxon>
        <taxon>Geodermatophilales</taxon>
        <taxon>Geodermatophilaceae</taxon>
        <taxon>Blastococcus</taxon>
    </lineage>
</organism>
<keyword evidence="4" id="KW-1133">Transmembrane helix</keyword>
<evidence type="ECO:0000256" key="1">
    <source>
        <dbReference type="ARBA" id="ARBA00009108"/>
    </source>
</evidence>
<evidence type="ECO:0000256" key="2">
    <source>
        <dbReference type="SAM" id="Coils"/>
    </source>
</evidence>
<dbReference type="Proteomes" id="UP001233673">
    <property type="component" value="Unassembled WGS sequence"/>
</dbReference>
<keyword evidence="4" id="KW-0812">Transmembrane</keyword>
<protein>
    <submittedName>
        <fullName evidence="5">DUF881 domain-containing protein</fullName>
    </submittedName>
</protein>